<proteinExistence type="predicted"/>
<dbReference type="STRING" id="1357400.HMPREF2086_00502"/>
<sequence length="278" mass="29707">MKRIISVLMFGVLNKKLRLSFALAGFFGIFGSANAAGLCFQGDDEHCLSGRFGVGGLYSNFSGSGAGVNNYGGFVNVEVTEAYKRFQAMLGIRVEGGGASFKGSTLANLGLGSAFFGEETKVKLGANVLTKRVPLFINFVFGNEYYSTNLDTVQKRGFERLILNLGLELQGAIPLGGKSRLEYSAGASAVSAYYVLAKTYEARSRVDDFGLGVSASVGFANEINDRYEWYARVVGKYQKLGTSKGVPFYQNGGVANATTINYPASNNFAGMLEVGLGF</sequence>
<evidence type="ECO:0000256" key="1">
    <source>
        <dbReference type="SAM" id="SignalP"/>
    </source>
</evidence>
<feature type="signal peptide" evidence="1">
    <location>
        <begin position="1"/>
        <end position="35"/>
    </location>
</feature>
<feature type="chain" id="PRO_5004767490" description="Outer membrane protein beta-barrel domain-containing protein" evidence="1">
    <location>
        <begin position="36"/>
        <end position="278"/>
    </location>
</feature>
<protein>
    <recommendedName>
        <fullName evidence="4">Outer membrane protein beta-barrel domain-containing protein</fullName>
    </recommendedName>
</protein>
<dbReference type="HOGENOM" id="CLU_088901_0_0_7"/>
<comment type="caution">
    <text evidence="2">The sequence shown here is derived from an EMBL/GenBank/DDBJ whole genome shotgun (WGS) entry which is preliminary data.</text>
</comment>
<reference evidence="2 3" key="1">
    <citation type="journal article" date="2014" name="Genome Announc.">
        <title>Draft genome sequences of six enterohepatic helicobacter species isolated from humans and one from rhesus macaques.</title>
        <authorList>
            <person name="Shen Z."/>
            <person name="Sheh A."/>
            <person name="Young S.K."/>
            <person name="Abouelliel A."/>
            <person name="Ward D.V."/>
            <person name="Earl A.M."/>
            <person name="Fox J.G."/>
        </authorList>
    </citation>
    <scope>NUCLEOTIDE SEQUENCE [LARGE SCALE GENOMIC DNA]</scope>
    <source>
        <strain evidence="2 3">MIT 99-5501</strain>
    </source>
</reference>
<keyword evidence="3" id="KW-1185">Reference proteome</keyword>
<organism evidence="2 3">
    <name type="scientific">Helicobacter macacae MIT 99-5501</name>
    <dbReference type="NCBI Taxonomy" id="1357400"/>
    <lineage>
        <taxon>Bacteria</taxon>
        <taxon>Pseudomonadati</taxon>
        <taxon>Campylobacterota</taxon>
        <taxon>Epsilonproteobacteria</taxon>
        <taxon>Campylobacterales</taxon>
        <taxon>Helicobacteraceae</taxon>
        <taxon>Helicobacter</taxon>
    </lineage>
</organism>
<name>V8CDI3_9HELI</name>
<dbReference type="PATRIC" id="fig|1357400.3.peg.687"/>
<evidence type="ECO:0000313" key="3">
    <source>
        <dbReference type="Proteomes" id="UP000018731"/>
    </source>
</evidence>
<evidence type="ECO:0000313" key="2">
    <source>
        <dbReference type="EMBL" id="ETD25167.1"/>
    </source>
</evidence>
<keyword evidence="1" id="KW-0732">Signal</keyword>
<accession>V8CDI3</accession>
<dbReference type="AlphaFoldDB" id="V8CDI3"/>
<dbReference type="RefSeq" id="WP_023927210.1">
    <property type="nucleotide sequence ID" value="NZ_KI669454.1"/>
</dbReference>
<gene>
    <name evidence="2" type="ORF">HMPREF2086_00502</name>
</gene>
<dbReference type="EMBL" id="AZJI01000001">
    <property type="protein sequence ID" value="ETD25167.1"/>
    <property type="molecule type" value="Genomic_DNA"/>
</dbReference>
<dbReference type="OrthoDB" id="5325922at2"/>
<evidence type="ECO:0008006" key="4">
    <source>
        <dbReference type="Google" id="ProtNLM"/>
    </source>
</evidence>
<dbReference type="Proteomes" id="UP000018731">
    <property type="component" value="Unassembled WGS sequence"/>
</dbReference>